<keyword evidence="4" id="KW-1185">Reference proteome</keyword>
<organism evidence="3 4">
    <name type="scientific">Aliiroseovarius halocynthiae</name>
    <dbReference type="NCBI Taxonomy" id="985055"/>
    <lineage>
        <taxon>Bacteria</taxon>
        <taxon>Pseudomonadati</taxon>
        <taxon>Pseudomonadota</taxon>
        <taxon>Alphaproteobacteria</taxon>
        <taxon>Rhodobacterales</taxon>
        <taxon>Paracoccaceae</taxon>
        <taxon>Aliiroseovarius</taxon>
    </lineage>
</organism>
<dbReference type="Pfam" id="PF03929">
    <property type="entry name" value="PepSY_TM"/>
    <property type="match status" value="1"/>
</dbReference>
<reference evidence="3 4" key="1">
    <citation type="submission" date="2019-06" db="EMBL/GenBank/DDBJ databases">
        <title>A novel species of marine bacteria.</title>
        <authorList>
            <person name="Wang Y."/>
        </authorList>
    </citation>
    <scope>NUCLEOTIDE SEQUENCE [LARGE SCALE GENOMIC DNA]</scope>
    <source>
        <strain evidence="3 4">MA1-10</strain>
    </source>
</reference>
<dbReference type="PANTHER" id="PTHR34219">
    <property type="entry name" value="IRON-REGULATED INNER MEMBRANE PROTEIN-RELATED"/>
    <property type="match status" value="1"/>
</dbReference>
<proteinExistence type="predicted"/>
<dbReference type="InterPro" id="IPR025711">
    <property type="entry name" value="PepSY"/>
</dbReference>
<keyword evidence="1" id="KW-0812">Transmembrane</keyword>
<evidence type="ECO:0000256" key="1">
    <source>
        <dbReference type="SAM" id="Phobius"/>
    </source>
</evidence>
<dbReference type="OrthoDB" id="9791166at2"/>
<feature type="domain" description="PepSY" evidence="2">
    <location>
        <begin position="72"/>
        <end position="129"/>
    </location>
</feature>
<feature type="transmembrane region" description="Helical" evidence="1">
    <location>
        <begin position="350"/>
        <end position="372"/>
    </location>
</feature>
<feature type="transmembrane region" description="Helical" evidence="1">
    <location>
        <begin position="197"/>
        <end position="219"/>
    </location>
</feature>
<comment type="caution">
    <text evidence="3">The sequence shown here is derived from an EMBL/GenBank/DDBJ whole genome shotgun (WGS) entry which is preliminary data.</text>
</comment>
<feature type="transmembrane region" description="Helical" evidence="1">
    <location>
        <begin position="157"/>
        <end position="177"/>
    </location>
</feature>
<dbReference type="InterPro" id="IPR005625">
    <property type="entry name" value="PepSY-ass_TM"/>
</dbReference>
<protein>
    <submittedName>
        <fullName evidence="3">PepSY domain-containing protein</fullName>
    </submittedName>
</protein>
<evidence type="ECO:0000259" key="2">
    <source>
        <dbReference type="Pfam" id="PF03413"/>
    </source>
</evidence>
<dbReference type="PANTHER" id="PTHR34219:SF1">
    <property type="entry name" value="PEPSY DOMAIN-CONTAINING PROTEIN"/>
    <property type="match status" value="1"/>
</dbReference>
<gene>
    <name evidence="3" type="ORF">FIL88_02080</name>
</gene>
<dbReference type="RefSeq" id="WP_142852155.1">
    <property type="nucleotide sequence ID" value="NZ_FXWW01000001.1"/>
</dbReference>
<keyword evidence="1" id="KW-0472">Membrane</keyword>
<dbReference type="EMBL" id="VICH01000004">
    <property type="protein sequence ID" value="TQV68402.1"/>
    <property type="molecule type" value="Genomic_DNA"/>
</dbReference>
<evidence type="ECO:0000313" key="4">
    <source>
        <dbReference type="Proteomes" id="UP000315816"/>
    </source>
</evidence>
<dbReference type="AlphaFoldDB" id="A0A545STW9"/>
<accession>A0A545STW9</accession>
<dbReference type="Pfam" id="PF03413">
    <property type="entry name" value="PepSY"/>
    <property type="match status" value="1"/>
</dbReference>
<dbReference type="Proteomes" id="UP000315816">
    <property type="component" value="Unassembled WGS sequence"/>
</dbReference>
<sequence>MTLQETAAPVAQARLSGGAFYRLVWKWHFLAALYVLPFMLILSLSGGLYLYKPQIESWLYADRTHVDITGPKLSYADQIDALTDAHGMKRLRLITVYEDPTRSTQIEYNTGDNVRSVAWVNPYTGEVLASVPRGKLFMRMVKKFHGELLGGKIGTKFVELAAHWAIVLMITGVILWWPRGKRSLRDAVSLPRSNGRAWWRETHMFTGMLAALLITPLLISGLPWTDAWGGGLSYVQTQTGQKSVSLRFGGGAPKSTMDSGETLPIAQIVAIGRNQGLAFPMEIKPPRKPDASYWMHSASRVRSEQTELVVDQYSGDVLKRIDFSDNPIIARTVSYGISLHQGELFGPLNLALNTLAAGLGVLLAVSGFVAWWKRRPEGELGVPRAPEAKLGWGMGLTVIVLMILLPLMGASLILALLLDWMLFRRLGWFRNREPMPAE</sequence>
<evidence type="ECO:0000313" key="3">
    <source>
        <dbReference type="EMBL" id="TQV68402.1"/>
    </source>
</evidence>
<name>A0A545STW9_9RHOB</name>
<feature type="transmembrane region" description="Helical" evidence="1">
    <location>
        <begin position="27"/>
        <end position="51"/>
    </location>
</feature>
<keyword evidence="1" id="KW-1133">Transmembrane helix</keyword>
<feature type="transmembrane region" description="Helical" evidence="1">
    <location>
        <begin position="392"/>
        <end position="422"/>
    </location>
</feature>